<gene>
    <name evidence="2" type="ORF">CHR55_27815</name>
</gene>
<evidence type="ECO:0000313" key="2">
    <source>
        <dbReference type="EMBL" id="PCK24057.1"/>
    </source>
</evidence>
<feature type="region of interest" description="Disordered" evidence="1">
    <location>
        <begin position="89"/>
        <end position="110"/>
    </location>
</feature>
<dbReference type="Proteomes" id="UP000230886">
    <property type="component" value="Unassembled WGS sequence"/>
</dbReference>
<dbReference type="EMBL" id="NOVD01000038">
    <property type="protein sequence ID" value="PCK24057.1"/>
    <property type="molecule type" value="Genomic_DNA"/>
</dbReference>
<protein>
    <submittedName>
        <fullName evidence="2">Uncharacterized protein</fullName>
    </submittedName>
</protein>
<organism evidence="2 3">
    <name type="scientific">Rhodococcus qingshengii</name>
    <dbReference type="NCBI Taxonomy" id="334542"/>
    <lineage>
        <taxon>Bacteria</taxon>
        <taxon>Bacillati</taxon>
        <taxon>Actinomycetota</taxon>
        <taxon>Actinomycetes</taxon>
        <taxon>Mycobacteriales</taxon>
        <taxon>Nocardiaceae</taxon>
        <taxon>Rhodococcus</taxon>
        <taxon>Rhodococcus erythropolis group</taxon>
    </lineage>
</organism>
<feature type="compositionally biased region" description="Basic residues" evidence="1">
    <location>
        <begin position="90"/>
        <end position="102"/>
    </location>
</feature>
<accession>A0A2A5J4A5</accession>
<evidence type="ECO:0000313" key="3">
    <source>
        <dbReference type="Proteomes" id="UP000230886"/>
    </source>
</evidence>
<comment type="caution">
    <text evidence="2">The sequence shown here is derived from an EMBL/GenBank/DDBJ whole genome shotgun (WGS) entry which is preliminary data.</text>
</comment>
<reference evidence="2 3" key="1">
    <citation type="submission" date="2017-07" db="EMBL/GenBank/DDBJ databases">
        <title>Draft sequence of Rhodococcus enclensis 23b-28.</title>
        <authorList>
            <person name="Besaury L."/>
            <person name="Sancelme M."/>
            <person name="Amato P."/>
            <person name="Lallement A."/>
            <person name="Delort A.-M."/>
        </authorList>
    </citation>
    <scope>NUCLEOTIDE SEQUENCE [LARGE SCALE GENOMIC DNA]</scope>
    <source>
        <strain evidence="2 3">23b-28</strain>
    </source>
</reference>
<name>A0A2A5J4A5_RHOSG</name>
<sequence length="110" mass="12668">MNEIEVPFVGTDRETAHIARLALQPVLDSMYRRYGEHGYGGHPQSEIETALKRAGRGSFARDRIELFARYIALGQRPVLVATSDENLHITSRHRYPSRHRHQSLTPRDDF</sequence>
<evidence type="ECO:0000256" key="1">
    <source>
        <dbReference type="SAM" id="MobiDB-lite"/>
    </source>
</evidence>
<dbReference type="AlphaFoldDB" id="A0A2A5J4A5"/>
<dbReference type="RefSeq" id="WP_099698575.1">
    <property type="nucleotide sequence ID" value="NZ_NOVD01000038.1"/>
</dbReference>
<proteinExistence type="predicted"/>